<dbReference type="GO" id="GO:0046872">
    <property type="term" value="F:metal ion binding"/>
    <property type="evidence" value="ECO:0007669"/>
    <property type="project" value="UniProtKB-KW"/>
</dbReference>
<evidence type="ECO:0000313" key="11">
    <source>
        <dbReference type="EMBL" id="RGP67660.1"/>
    </source>
</evidence>
<proteinExistence type="inferred from homology"/>
<keyword evidence="7" id="KW-0106">Calcium</keyword>
<dbReference type="Pfam" id="PF07519">
    <property type="entry name" value="Tannase"/>
    <property type="match status" value="1"/>
</dbReference>
<dbReference type="SUPFAM" id="SSF53474">
    <property type="entry name" value="alpha/beta-Hydrolases"/>
    <property type="match status" value="1"/>
</dbReference>
<accession>A0A395S5M0</accession>
<protein>
    <recommendedName>
        <fullName evidence="10">Carboxylic ester hydrolase</fullName>
        <ecNumber evidence="10">3.1.1.-</ecNumber>
    </recommendedName>
</protein>
<keyword evidence="8" id="KW-1015">Disulfide bond</keyword>
<evidence type="ECO:0000256" key="9">
    <source>
        <dbReference type="ARBA" id="ARBA00034075"/>
    </source>
</evidence>
<evidence type="ECO:0000256" key="4">
    <source>
        <dbReference type="ARBA" id="ARBA00022723"/>
    </source>
</evidence>
<dbReference type="EMBL" id="PXOF01000079">
    <property type="protein sequence ID" value="RGP67660.1"/>
    <property type="molecule type" value="Genomic_DNA"/>
</dbReference>
<feature type="chain" id="PRO_5017101965" description="Carboxylic ester hydrolase" evidence="10">
    <location>
        <begin position="24"/>
        <end position="529"/>
    </location>
</feature>
<keyword evidence="2" id="KW-0719">Serine esterase</keyword>
<keyword evidence="3" id="KW-0858">Xylan degradation</keyword>
<keyword evidence="3" id="KW-0119">Carbohydrate metabolism</keyword>
<comment type="caution">
    <text evidence="11">The sequence shown here is derived from an EMBL/GenBank/DDBJ whole genome shotgun (WGS) entry which is preliminary data.</text>
</comment>
<evidence type="ECO:0000256" key="8">
    <source>
        <dbReference type="ARBA" id="ARBA00023157"/>
    </source>
</evidence>
<comment type="similarity">
    <text evidence="1 10">Belongs to the tannase family.</text>
</comment>
<keyword evidence="6 10" id="KW-0378">Hydrolase</keyword>
<gene>
    <name evidence="11" type="ORF">FSPOR_5848</name>
</gene>
<name>A0A395S5M0_FUSSP</name>
<evidence type="ECO:0000256" key="2">
    <source>
        <dbReference type="ARBA" id="ARBA00022487"/>
    </source>
</evidence>
<keyword evidence="3" id="KW-0624">Polysaccharide degradation</keyword>
<dbReference type="GO" id="GO:0030600">
    <property type="term" value="F:feruloyl esterase activity"/>
    <property type="evidence" value="ECO:0007669"/>
    <property type="project" value="UniProtKB-EC"/>
</dbReference>
<dbReference type="InterPro" id="IPR011118">
    <property type="entry name" value="Tannase/feruloyl_esterase"/>
</dbReference>
<evidence type="ECO:0000256" key="5">
    <source>
        <dbReference type="ARBA" id="ARBA00022729"/>
    </source>
</evidence>
<comment type="catalytic activity">
    <reaction evidence="9">
        <text>feruloyl-polysaccharide + H2O = ferulate + polysaccharide.</text>
        <dbReference type="EC" id="3.1.1.73"/>
    </reaction>
</comment>
<feature type="signal peptide" evidence="10">
    <location>
        <begin position="1"/>
        <end position="23"/>
    </location>
</feature>
<dbReference type="GO" id="GO:0045493">
    <property type="term" value="P:xylan catabolic process"/>
    <property type="evidence" value="ECO:0007669"/>
    <property type="project" value="UniProtKB-KW"/>
</dbReference>
<dbReference type="Gene3D" id="3.40.50.1820">
    <property type="entry name" value="alpha/beta hydrolase"/>
    <property type="match status" value="1"/>
</dbReference>
<keyword evidence="5 10" id="KW-0732">Signal</keyword>
<dbReference type="PANTHER" id="PTHR33938">
    <property type="entry name" value="FERULOYL ESTERASE B-RELATED"/>
    <property type="match status" value="1"/>
</dbReference>
<evidence type="ECO:0000256" key="7">
    <source>
        <dbReference type="ARBA" id="ARBA00022837"/>
    </source>
</evidence>
<evidence type="ECO:0000256" key="6">
    <source>
        <dbReference type="ARBA" id="ARBA00022801"/>
    </source>
</evidence>
<dbReference type="AlphaFoldDB" id="A0A395S5M0"/>
<dbReference type="EC" id="3.1.1.-" evidence="10"/>
<dbReference type="InterPro" id="IPR029058">
    <property type="entry name" value="AB_hydrolase_fold"/>
</dbReference>
<dbReference type="PANTHER" id="PTHR33938:SF15">
    <property type="entry name" value="FERULOYL ESTERASE B-RELATED"/>
    <property type="match status" value="1"/>
</dbReference>
<dbReference type="Proteomes" id="UP000266152">
    <property type="component" value="Unassembled WGS sequence"/>
</dbReference>
<organism evidence="11 12">
    <name type="scientific">Fusarium sporotrichioides</name>
    <dbReference type="NCBI Taxonomy" id="5514"/>
    <lineage>
        <taxon>Eukaryota</taxon>
        <taxon>Fungi</taxon>
        <taxon>Dikarya</taxon>
        <taxon>Ascomycota</taxon>
        <taxon>Pezizomycotina</taxon>
        <taxon>Sordariomycetes</taxon>
        <taxon>Hypocreomycetidae</taxon>
        <taxon>Hypocreales</taxon>
        <taxon>Nectriaceae</taxon>
        <taxon>Fusarium</taxon>
    </lineage>
</organism>
<evidence type="ECO:0000313" key="12">
    <source>
        <dbReference type="Proteomes" id="UP000266152"/>
    </source>
</evidence>
<evidence type="ECO:0000256" key="10">
    <source>
        <dbReference type="RuleBase" id="RU361238"/>
    </source>
</evidence>
<evidence type="ECO:0000256" key="1">
    <source>
        <dbReference type="ARBA" id="ARBA00006249"/>
    </source>
</evidence>
<evidence type="ECO:0000256" key="3">
    <source>
        <dbReference type="ARBA" id="ARBA00022651"/>
    </source>
</evidence>
<keyword evidence="4" id="KW-0479">Metal-binding</keyword>
<reference evidence="11 12" key="1">
    <citation type="journal article" date="2018" name="PLoS Pathog.">
        <title>Evolution of structural diversity of trichothecenes, a family of toxins produced by plant pathogenic and entomopathogenic fungi.</title>
        <authorList>
            <person name="Proctor R.H."/>
            <person name="McCormick S.P."/>
            <person name="Kim H.S."/>
            <person name="Cardoza R.E."/>
            <person name="Stanley A.M."/>
            <person name="Lindo L."/>
            <person name="Kelly A."/>
            <person name="Brown D.W."/>
            <person name="Lee T."/>
            <person name="Vaughan M.M."/>
            <person name="Alexander N.J."/>
            <person name="Busman M."/>
            <person name="Gutierrez S."/>
        </authorList>
    </citation>
    <scope>NUCLEOTIDE SEQUENCE [LARGE SCALE GENOMIC DNA]</scope>
    <source>
        <strain evidence="11 12">NRRL 3299</strain>
    </source>
</reference>
<sequence length="529" mass="57418">MGFWSRFKFVTLTAAQLIAVAYCSKPKCASLAQSTCLVEHNATILSTTYHTIGALDITGTRNKIPFCKVCASVHYGNNNSLAFELWLPDAKHYSSRFMAIGNGGQGGEISHTDMMAELNSDLGFAVAGGDAGHLASDNMAGDIPGMGAPGIYQPFLHDESQVKAWMHDAISLFTPASKQLIEVFYGKEADSSYFRGCSAGGTQGFSLAELRPGLFDGIIAGCPANWFTHMMLSFLWNAQHTKANTTTLSPQTLKFIQASVMEECDILDGVKDNVIQNPLDCYFNISSIVCQGAGAHNTTCLTQDQLEAVQALYKGPVSSDTRAVSIFPGLALGSEAGWSLPQIQGALSNAFTMPILQNLVYKNLSYNADDFNWGSDVEFLDAKAGLLINAIETNLTQFRNRGGKMIVYAGWADPNISPQWSLEHVEAITRDTFGGEVTIAENDFVKLVMIPGGGHCGSLNAKYPYVPAQYDFSSAMVDWVEKGIEPMAGIKSWGPENGENRTRRLCTWPKIAKLNQGGDIDDWESYTCS</sequence>
<keyword evidence="12" id="KW-1185">Reference proteome</keyword>